<keyword evidence="2" id="KW-0472">Membrane</keyword>
<evidence type="ECO:0000313" key="5">
    <source>
        <dbReference type="Proteomes" id="UP000322244"/>
    </source>
</evidence>
<organism evidence="4 5">
    <name type="scientific">Antrihabitans cavernicola</name>
    <dbReference type="NCBI Taxonomy" id="2495913"/>
    <lineage>
        <taxon>Bacteria</taxon>
        <taxon>Bacillati</taxon>
        <taxon>Actinomycetota</taxon>
        <taxon>Actinomycetes</taxon>
        <taxon>Mycobacteriales</taxon>
        <taxon>Nocardiaceae</taxon>
        <taxon>Antrihabitans</taxon>
    </lineage>
</organism>
<keyword evidence="2" id="KW-1133">Transmembrane helix</keyword>
<sequence length="159" mass="17359">MSSPQMSVPPTPSSHTPKAARYVIRITRLAMLGVFLLLFGVSFPAISWPAAFGWLYLIPIATAVWVLRTQTTITGTGLELRSVFGKRAVDWTDVKGVRFPKRGWARADLTNGTEVPMPAVSFDRLPELAAASQGRIPDPYAPSPDSAEETDSQDSAERE</sequence>
<dbReference type="Pfam" id="PF10756">
    <property type="entry name" value="bPH_6"/>
    <property type="match status" value="1"/>
</dbReference>
<dbReference type="InterPro" id="IPR019692">
    <property type="entry name" value="CFP-6_PH"/>
</dbReference>
<evidence type="ECO:0000256" key="2">
    <source>
        <dbReference type="SAM" id="Phobius"/>
    </source>
</evidence>
<proteinExistence type="predicted"/>
<accession>A0A5A7SGA1</accession>
<evidence type="ECO:0000259" key="3">
    <source>
        <dbReference type="Pfam" id="PF10756"/>
    </source>
</evidence>
<reference evidence="4 5" key="1">
    <citation type="submission" date="2019-07" db="EMBL/GenBank/DDBJ databases">
        <title>Rhodococcus cavernicolus sp. nov., isolated from a cave.</title>
        <authorList>
            <person name="Lee S.D."/>
        </authorList>
    </citation>
    <scope>NUCLEOTIDE SEQUENCE [LARGE SCALE GENOMIC DNA]</scope>
    <source>
        <strain evidence="4 5">C1-24</strain>
    </source>
</reference>
<feature type="region of interest" description="Disordered" evidence="1">
    <location>
        <begin position="133"/>
        <end position="159"/>
    </location>
</feature>
<dbReference type="EMBL" id="VLNY01000002">
    <property type="protein sequence ID" value="KAA0024222.1"/>
    <property type="molecule type" value="Genomic_DNA"/>
</dbReference>
<evidence type="ECO:0000256" key="1">
    <source>
        <dbReference type="SAM" id="MobiDB-lite"/>
    </source>
</evidence>
<comment type="caution">
    <text evidence="4">The sequence shown here is derived from an EMBL/GenBank/DDBJ whole genome shotgun (WGS) entry which is preliminary data.</text>
</comment>
<feature type="transmembrane region" description="Helical" evidence="2">
    <location>
        <begin position="22"/>
        <end position="40"/>
    </location>
</feature>
<name>A0A5A7SGA1_9NOCA</name>
<protein>
    <submittedName>
        <fullName evidence="4">PH domain-containing protein</fullName>
    </submittedName>
</protein>
<dbReference type="OrthoDB" id="5190396at2"/>
<evidence type="ECO:0000313" key="4">
    <source>
        <dbReference type="EMBL" id="KAA0024222.1"/>
    </source>
</evidence>
<dbReference type="Proteomes" id="UP000322244">
    <property type="component" value="Unassembled WGS sequence"/>
</dbReference>
<dbReference type="AlphaFoldDB" id="A0A5A7SGA1"/>
<feature type="domain" description="Low molecular weight protein antigen 6 PH" evidence="3">
    <location>
        <begin position="68"/>
        <end position="138"/>
    </location>
</feature>
<feature type="compositionally biased region" description="Acidic residues" evidence="1">
    <location>
        <begin position="146"/>
        <end position="159"/>
    </location>
</feature>
<gene>
    <name evidence="4" type="ORF">FOY51_06690</name>
</gene>
<keyword evidence="5" id="KW-1185">Reference proteome</keyword>
<feature type="transmembrane region" description="Helical" evidence="2">
    <location>
        <begin position="46"/>
        <end position="67"/>
    </location>
</feature>
<keyword evidence="2" id="KW-0812">Transmembrane</keyword>